<evidence type="ECO:0008006" key="5">
    <source>
        <dbReference type="Google" id="ProtNLM"/>
    </source>
</evidence>
<dbReference type="OrthoDB" id="5108679at2"/>
<feature type="chain" id="PRO_5038239458" description="Glycosyl hydrolase family 98 putative carbohydrate-binding module domain-containing protein" evidence="1">
    <location>
        <begin position="29"/>
        <end position="572"/>
    </location>
</feature>
<dbReference type="Proteomes" id="UP000309133">
    <property type="component" value="Unassembled WGS sequence"/>
</dbReference>
<reference evidence="3 4" key="1">
    <citation type="submission" date="2019-04" db="EMBL/GenBank/DDBJ databases">
        <authorList>
            <person name="Jiang L."/>
        </authorList>
    </citation>
    <scope>NUCLEOTIDE SEQUENCE [LARGE SCALE GENOMIC DNA]</scope>
    <source>
        <strain evidence="3 4">YIM 131853</strain>
    </source>
</reference>
<dbReference type="EMBL" id="SSSM01000003">
    <property type="protein sequence ID" value="THG32017.1"/>
    <property type="molecule type" value="Genomic_DNA"/>
</dbReference>
<evidence type="ECO:0000313" key="3">
    <source>
        <dbReference type="EMBL" id="THG32017.1"/>
    </source>
</evidence>
<evidence type="ECO:0000256" key="1">
    <source>
        <dbReference type="SAM" id="SignalP"/>
    </source>
</evidence>
<gene>
    <name evidence="3" type="ORF">E6C64_08220</name>
    <name evidence="2" type="ORF">E6C64_09075</name>
</gene>
<accession>A0A4V3WTH8</accession>
<dbReference type="EMBL" id="SSSM01000004">
    <property type="protein sequence ID" value="THG30780.1"/>
    <property type="molecule type" value="Genomic_DNA"/>
</dbReference>
<keyword evidence="1" id="KW-0732">Signal</keyword>
<keyword evidence="4" id="KW-1185">Reference proteome</keyword>
<comment type="caution">
    <text evidence="3">The sequence shown here is derived from an EMBL/GenBank/DDBJ whole genome shotgun (WGS) entry which is preliminary data.</text>
</comment>
<dbReference type="AlphaFoldDB" id="A0A4V3WTH8"/>
<sequence>MRHRLPALIAGATTVALLAVLLSGCASEQPTAPGSVRVTQGNDASLSVDDGALLVDIPGDAITGTGTLHAEPLADSDGNAWSIELIGGAELTGTATVRFRHDFEEGEPPPLIASTEDGTAFEGSDVTVEDGYAVVQTTHFSTWFTSWWGDLLDKARAQMDRIYSDAGKQPTCDGEDEVRADGYEVTSDDGNRVYWCFGLDDDGSPQLRLTNGRGYGVGAENTPGMSGSTGASDLIGIISAILKPAPSQRGNTVNVLGAGDTIDYAITGTGDMGVRVQPSPSAYLLTAAQYAVDTLGLVLKAGGKGSMTKQAVAQLVNWESCLSGYSSMLTTNLQTATQAANFLNDAIGTTLGCLDDAIEKAGLGFWGVAFAEGMSWFISGVRSAANGFAGAVDTALNPSGYSIYVTAPGEDADYPTDMAQLYELPHTSAQQSGNLITATFRLPGVNGDGSTSKQTLTAEDSTEQWVGCNGTVASTDYDLRGRWVQMPWSFAVIDSAPAGLSVHLRMFLDGRVVVDKQIAEGDPFYDISTSIDVTGAQTLTVEASTDGSCGASSVGYGAFFNTYVDDEAVPFE</sequence>
<feature type="signal peptide" evidence="1">
    <location>
        <begin position="1"/>
        <end position="28"/>
    </location>
</feature>
<protein>
    <recommendedName>
        <fullName evidence="5">Glycosyl hydrolase family 98 putative carbohydrate-binding module domain-containing protein</fullName>
    </recommendedName>
</protein>
<name>A0A4V3WTH8_9MICO</name>
<dbReference type="PROSITE" id="PS51257">
    <property type="entry name" value="PROKAR_LIPOPROTEIN"/>
    <property type="match status" value="1"/>
</dbReference>
<evidence type="ECO:0000313" key="4">
    <source>
        <dbReference type="Proteomes" id="UP000309133"/>
    </source>
</evidence>
<proteinExistence type="predicted"/>
<organism evidence="3 4">
    <name type="scientific">Naasia lichenicola</name>
    <dbReference type="NCBI Taxonomy" id="2565933"/>
    <lineage>
        <taxon>Bacteria</taxon>
        <taxon>Bacillati</taxon>
        <taxon>Actinomycetota</taxon>
        <taxon>Actinomycetes</taxon>
        <taxon>Micrococcales</taxon>
        <taxon>Microbacteriaceae</taxon>
        <taxon>Naasia</taxon>
    </lineage>
</organism>
<dbReference type="RefSeq" id="WP_136427137.1">
    <property type="nucleotide sequence ID" value="NZ_SSSM01000003.1"/>
</dbReference>
<evidence type="ECO:0000313" key="2">
    <source>
        <dbReference type="EMBL" id="THG30780.1"/>
    </source>
</evidence>